<sequence length="450" mass="45943">MSQDFTMRRVRTAFAAQGASRLARLAEQLLLVPLLLAGWGTQTFGEWIALNSLGALAAVASLGIGHAVSADIVMRHAEGDHAAASESFVTGLALLAVSTLAGVALTGLGVWLFGTGVAAGNIIPPRDAPLILLMAAGAMLISFWIEPMVGVLSASVGAALPNIVSAAVKVVEIAAVALALALGASPLLIAAILLLSAVLNLAVDAVLVLRLAPWLSIRAGVGRAPVLRSWRAALGIWFAFLSFNLVALHAPRLIIAHAFGPAAVTVFTVLTTYTRTARSLAAMIGQSVQAEIGRAAASGQRALLAHLVASALGSSAGFAALLLIGAMAVAPVVVPIWTHGQVPLDWQLLGVLAIVALAGSVFDTVLNATLPLHRVMPAALAYCAGLAVGLVAGTALLGTLGLPALAGGLLLAEIAGSAAGLRTLWVHAGLRLRNLSFQPWHFLIARSGER</sequence>
<accession>A0ABU4RLR8</accession>
<feature type="transmembrane region" description="Helical" evidence="6">
    <location>
        <begin position="404"/>
        <end position="425"/>
    </location>
</feature>
<feature type="transmembrane region" description="Helical" evidence="6">
    <location>
        <begin position="47"/>
        <end position="68"/>
    </location>
</feature>
<dbReference type="Proteomes" id="UP001274321">
    <property type="component" value="Unassembled WGS sequence"/>
</dbReference>
<keyword evidence="8" id="KW-1185">Reference proteome</keyword>
<evidence type="ECO:0000313" key="7">
    <source>
        <dbReference type="EMBL" id="MDX6805760.1"/>
    </source>
</evidence>
<keyword evidence="2" id="KW-1003">Cell membrane</keyword>
<protein>
    <recommendedName>
        <fullName evidence="9">Membrane protein involved in the export of O-antigen and teichoic acid</fullName>
    </recommendedName>
</protein>
<evidence type="ECO:0008006" key="9">
    <source>
        <dbReference type="Google" id="ProtNLM"/>
    </source>
</evidence>
<evidence type="ECO:0000256" key="6">
    <source>
        <dbReference type="SAM" id="Phobius"/>
    </source>
</evidence>
<feature type="transmembrane region" description="Helical" evidence="6">
    <location>
        <begin position="88"/>
        <end position="113"/>
    </location>
</feature>
<proteinExistence type="predicted"/>
<dbReference type="EMBL" id="JAXAFJ010000003">
    <property type="protein sequence ID" value="MDX6805760.1"/>
    <property type="molecule type" value="Genomic_DNA"/>
</dbReference>
<evidence type="ECO:0000313" key="8">
    <source>
        <dbReference type="Proteomes" id="UP001274321"/>
    </source>
</evidence>
<feature type="transmembrane region" description="Helical" evidence="6">
    <location>
        <begin position="230"/>
        <end position="248"/>
    </location>
</feature>
<evidence type="ECO:0000256" key="2">
    <source>
        <dbReference type="ARBA" id="ARBA00022475"/>
    </source>
</evidence>
<reference evidence="7 8" key="1">
    <citation type="submission" date="2023-11" db="EMBL/GenBank/DDBJ databases">
        <authorList>
            <person name="Bao R."/>
        </authorList>
    </citation>
    <scope>NUCLEOTIDE SEQUENCE [LARGE SCALE GENOMIC DNA]</scope>
    <source>
        <strain evidence="7 8">PJ23</strain>
    </source>
</reference>
<feature type="transmembrane region" description="Helical" evidence="6">
    <location>
        <begin position="254"/>
        <end position="273"/>
    </location>
</feature>
<feature type="transmembrane region" description="Helical" evidence="6">
    <location>
        <begin position="346"/>
        <end position="366"/>
    </location>
</feature>
<keyword evidence="3 6" id="KW-0812">Transmembrane</keyword>
<feature type="transmembrane region" description="Helical" evidence="6">
    <location>
        <begin position="21"/>
        <end position="41"/>
    </location>
</feature>
<evidence type="ECO:0000256" key="3">
    <source>
        <dbReference type="ARBA" id="ARBA00022692"/>
    </source>
</evidence>
<comment type="subcellular location">
    <subcellularLocation>
        <location evidence="1">Cell membrane</location>
        <topology evidence="1">Multi-pass membrane protein</topology>
    </subcellularLocation>
</comment>
<name>A0ABU4RLR8_9HYPH</name>
<feature type="transmembrane region" description="Helical" evidence="6">
    <location>
        <begin position="378"/>
        <end position="398"/>
    </location>
</feature>
<evidence type="ECO:0000256" key="1">
    <source>
        <dbReference type="ARBA" id="ARBA00004651"/>
    </source>
</evidence>
<dbReference type="PANTHER" id="PTHR30250:SF26">
    <property type="entry name" value="PSMA PROTEIN"/>
    <property type="match status" value="1"/>
</dbReference>
<feature type="transmembrane region" description="Helical" evidence="6">
    <location>
        <begin position="187"/>
        <end position="209"/>
    </location>
</feature>
<organism evidence="7 8">
    <name type="scientific">Terrihabitans rhizophilus</name>
    <dbReference type="NCBI Taxonomy" id="3092662"/>
    <lineage>
        <taxon>Bacteria</taxon>
        <taxon>Pseudomonadati</taxon>
        <taxon>Pseudomonadota</taxon>
        <taxon>Alphaproteobacteria</taxon>
        <taxon>Hyphomicrobiales</taxon>
        <taxon>Terrihabitans</taxon>
    </lineage>
</organism>
<dbReference type="InterPro" id="IPR050833">
    <property type="entry name" value="Poly_Biosynth_Transport"/>
</dbReference>
<feature type="transmembrane region" description="Helical" evidence="6">
    <location>
        <begin position="303"/>
        <end position="334"/>
    </location>
</feature>
<feature type="transmembrane region" description="Helical" evidence="6">
    <location>
        <begin position="128"/>
        <end position="145"/>
    </location>
</feature>
<dbReference type="RefSeq" id="WP_319843888.1">
    <property type="nucleotide sequence ID" value="NZ_JAXAFJ010000003.1"/>
</dbReference>
<keyword evidence="4 6" id="KW-1133">Transmembrane helix</keyword>
<gene>
    <name evidence="7" type="ORF">SCD90_06770</name>
</gene>
<feature type="transmembrane region" description="Helical" evidence="6">
    <location>
        <begin position="157"/>
        <end position="181"/>
    </location>
</feature>
<evidence type="ECO:0000256" key="4">
    <source>
        <dbReference type="ARBA" id="ARBA00022989"/>
    </source>
</evidence>
<comment type="caution">
    <text evidence="7">The sequence shown here is derived from an EMBL/GenBank/DDBJ whole genome shotgun (WGS) entry which is preliminary data.</text>
</comment>
<evidence type="ECO:0000256" key="5">
    <source>
        <dbReference type="ARBA" id="ARBA00023136"/>
    </source>
</evidence>
<keyword evidence="5 6" id="KW-0472">Membrane</keyword>
<dbReference type="PANTHER" id="PTHR30250">
    <property type="entry name" value="PST FAMILY PREDICTED COLANIC ACID TRANSPORTER"/>
    <property type="match status" value="1"/>
</dbReference>